<dbReference type="Pfam" id="PF00169">
    <property type="entry name" value="PH"/>
    <property type="match status" value="1"/>
</dbReference>
<feature type="coiled-coil region" evidence="1">
    <location>
        <begin position="230"/>
        <end position="264"/>
    </location>
</feature>
<feature type="domain" description="PH" evidence="4">
    <location>
        <begin position="834"/>
        <end position="929"/>
    </location>
</feature>
<keyword evidence="3" id="KW-0472">Membrane</keyword>
<protein>
    <recommendedName>
        <fullName evidence="4">PH domain-containing protein</fullName>
    </recommendedName>
</protein>
<evidence type="ECO:0000256" key="3">
    <source>
        <dbReference type="SAM" id="Phobius"/>
    </source>
</evidence>
<keyword evidence="3" id="KW-1133">Transmembrane helix</keyword>
<dbReference type="Proteomes" id="UP000241769">
    <property type="component" value="Unassembled WGS sequence"/>
</dbReference>
<organism evidence="5 6">
    <name type="scientific">Planoprotostelium fungivorum</name>
    <dbReference type="NCBI Taxonomy" id="1890364"/>
    <lineage>
        <taxon>Eukaryota</taxon>
        <taxon>Amoebozoa</taxon>
        <taxon>Evosea</taxon>
        <taxon>Variosea</taxon>
        <taxon>Cavosteliida</taxon>
        <taxon>Cavosteliaceae</taxon>
        <taxon>Planoprotostelium</taxon>
    </lineage>
</organism>
<feature type="compositionally biased region" description="Polar residues" evidence="2">
    <location>
        <begin position="601"/>
        <end position="610"/>
    </location>
</feature>
<reference evidence="5 6" key="1">
    <citation type="journal article" date="2018" name="Genome Biol. Evol.">
        <title>Multiple Roots of Fruiting Body Formation in Amoebozoa.</title>
        <authorList>
            <person name="Hillmann F."/>
            <person name="Forbes G."/>
            <person name="Novohradska S."/>
            <person name="Ferling I."/>
            <person name="Riege K."/>
            <person name="Groth M."/>
            <person name="Westermann M."/>
            <person name="Marz M."/>
            <person name="Spaller T."/>
            <person name="Winckler T."/>
            <person name="Schaap P."/>
            <person name="Glockner G."/>
        </authorList>
    </citation>
    <scope>NUCLEOTIDE SEQUENCE [LARGE SCALE GENOMIC DNA]</scope>
    <source>
        <strain evidence="5 6">Jena</strain>
    </source>
</reference>
<accession>A0A2P6NJ70</accession>
<dbReference type="PROSITE" id="PS50003">
    <property type="entry name" value="PH_DOMAIN"/>
    <property type="match status" value="1"/>
</dbReference>
<dbReference type="InterPro" id="IPR051707">
    <property type="entry name" value="PI-Interact_SigTrans_Reg"/>
</dbReference>
<dbReference type="SMART" id="SM00233">
    <property type="entry name" value="PH"/>
    <property type="match status" value="1"/>
</dbReference>
<dbReference type="InterPro" id="IPR001849">
    <property type="entry name" value="PH_domain"/>
</dbReference>
<feature type="compositionally biased region" description="Polar residues" evidence="2">
    <location>
        <begin position="537"/>
        <end position="550"/>
    </location>
</feature>
<dbReference type="SUPFAM" id="SSF50729">
    <property type="entry name" value="PH domain-like"/>
    <property type="match status" value="1"/>
</dbReference>
<keyword evidence="3" id="KW-0812">Transmembrane</keyword>
<feature type="transmembrane region" description="Helical" evidence="3">
    <location>
        <begin position="54"/>
        <end position="77"/>
    </location>
</feature>
<keyword evidence="6" id="KW-1185">Reference proteome</keyword>
<feature type="region of interest" description="Disordered" evidence="2">
    <location>
        <begin position="531"/>
        <end position="650"/>
    </location>
</feature>
<dbReference type="EMBL" id="MDYQ01000071">
    <property type="protein sequence ID" value="PRP84005.1"/>
    <property type="molecule type" value="Genomic_DNA"/>
</dbReference>
<dbReference type="OrthoDB" id="196165at2759"/>
<evidence type="ECO:0000313" key="6">
    <source>
        <dbReference type="Proteomes" id="UP000241769"/>
    </source>
</evidence>
<name>A0A2P6NJ70_9EUKA</name>
<dbReference type="PANTHER" id="PTHR14336">
    <property type="entry name" value="TANDEM PH DOMAIN CONTAINING PROTEIN"/>
    <property type="match status" value="1"/>
</dbReference>
<feature type="compositionally biased region" description="Basic and acidic residues" evidence="2">
    <location>
        <begin position="567"/>
        <end position="585"/>
    </location>
</feature>
<comment type="caution">
    <text evidence="5">The sequence shown here is derived from an EMBL/GenBank/DDBJ whole genome shotgun (WGS) entry which is preliminary data.</text>
</comment>
<feature type="compositionally biased region" description="Basic and acidic residues" evidence="2">
    <location>
        <begin position="613"/>
        <end position="628"/>
    </location>
</feature>
<gene>
    <name evidence="5" type="ORF">PROFUN_08602</name>
</gene>
<dbReference type="InParanoid" id="A0A2P6NJ70"/>
<keyword evidence="1" id="KW-0175">Coiled coil</keyword>
<evidence type="ECO:0000259" key="4">
    <source>
        <dbReference type="PROSITE" id="PS50003"/>
    </source>
</evidence>
<sequence>MDTMYNHDATPLLNNRICRSCVGERRLVGWTFGEDEWSLFCKTKHDANYKTKHAAPIICLFFTVMFAVFIGGFLTYIDYGGLSLFILVPLGALLLVIFTGLIIYFCCIPRKKAWNVLPLGGRKVSNTLYLHAIKLDRLEVEGRSLNVLKMDVISLEPSKYYTNYAPYRQILELPVPCDMLKEVMTSLPIFCAPYTKLLFMNGSHELPSIEDLLILLDEKDNDLILAAQFGQSLLQENEELKGRIESMAQDLQRLTKEISKEKDKSFDEDDDTLQWIKDAQDNGNLDLERFMHLYNEQVQKHMKKERDSEMRLLESENFRADLLVQYEELRKEITVMRRDFKKDQEAQRELNDMIERQKEALEAARTTEQESHQIMMTLMHECKSLEAELKEKRDKERELEEQEVDEKVKSDRGLQSMRNEIDRLEKENLELNDLLKDKENLGEIIQYLAEQNKQFKEQLEESEQLLEQMKENARELQTKLDESIYNESNSPALQNDIDRQELQEQRRLLEILEQQLQKERENFEREKLEKKAALHTGTMTSPSVSATSSPKWIRSERTRSSTPPLVDVRENSSEDSTEKSKKDSQETTPKIQRKSEEITAEISQKPSWMPTTIKRDNTGMRRGSRDPPKYLMEASNKENTNGETREVSITAPPPYSMMRRLARVTSHHTPAERAEAEHKWMTARKQGPVVDPSGEISENTLQKERAVSTVEGVTLEGIRNRLDRYYNRASTAVYHRRNHRISFLEQKLGRLNTLNRDIENTEGYLSKMRDNMESSKRKESRLDELMDRLQASDEKNRRKDTLIRELEEEVEKKEIAIRHMSRSQTLVANVPLTQISKSGWLHKKGLLFPVWRRRYFFLSGVDSHLYYAKDQMQGFLGSIELSGALIHADSSSKEFGFNITVSAGRTYNVYADTKEEMEDWMSSLTNRVQVLRSANFLQASLSKGTRDDDYDE</sequence>
<dbReference type="InterPro" id="IPR011993">
    <property type="entry name" value="PH-like_dom_sf"/>
</dbReference>
<feature type="coiled-coil region" evidence="1">
    <location>
        <begin position="741"/>
        <end position="823"/>
    </location>
</feature>
<feature type="transmembrane region" description="Helical" evidence="3">
    <location>
        <begin position="84"/>
        <end position="105"/>
    </location>
</feature>
<dbReference type="Gene3D" id="2.30.29.30">
    <property type="entry name" value="Pleckstrin-homology domain (PH domain)/Phosphotyrosine-binding domain (PTB)"/>
    <property type="match status" value="1"/>
</dbReference>
<evidence type="ECO:0000256" key="1">
    <source>
        <dbReference type="SAM" id="Coils"/>
    </source>
</evidence>
<dbReference type="AlphaFoldDB" id="A0A2P6NJ70"/>
<evidence type="ECO:0000256" key="2">
    <source>
        <dbReference type="SAM" id="MobiDB-lite"/>
    </source>
</evidence>
<evidence type="ECO:0000313" key="5">
    <source>
        <dbReference type="EMBL" id="PRP84005.1"/>
    </source>
</evidence>
<proteinExistence type="predicted"/>